<gene>
    <name evidence="1" type="ORF">ALO88_03848</name>
</gene>
<protein>
    <submittedName>
        <fullName evidence="1">Uncharacterized protein</fullName>
    </submittedName>
</protein>
<proteinExistence type="predicted"/>
<dbReference type="PATRIC" id="fig|251702.3.peg.5114"/>
<accession>A0A0P9NJF8</accession>
<comment type="caution">
    <text evidence="1">The sequence shown here is derived from an EMBL/GenBank/DDBJ whole genome shotgun (WGS) entry which is preliminary data.</text>
</comment>
<organism evidence="1 2">
    <name type="scientific">Pseudomonas syringae pv. antirrhini</name>
    <dbReference type="NCBI Taxonomy" id="251702"/>
    <lineage>
        <taxon>Bacteria</taxon>
        <taxon>Pseudomonadati</taxon>
        <taxon>Pseudomonadota</taxon>
        <taxon>Gammaproteobacteria</taxon>
        <taxon>Pseudomonadales</taxon>
        <taxon>Pseudomonadaceae</taxon>
        <taxon>Pseudomonas</taxon>
    </lineage>
</organism>
<sequence>MTDTKTLKVATIIPGPQSHPGSPHLARGTKIILSDGSELSGVTSVTLRADAGGLWKASIEVYPREVPTVTVEVTALADEERQYASGGSLATEGCANVPSDGTCLLESGERVIPRGV</sequence>
<name>A0A0P9NJF8_9PSED</name>
<evidence type="ECO:0000313" key="2">
    <source>
        <dbReference type="Proteomes" id="UP000050425"/>
    </source>
</evidence>
<dbReference type="RefSeq" id="WP_057419192.1">
    <property type="nucleotide sequence ID" value="NZ_LJPT01000173.1"/>
</dbReference>
<dbReference type="EMBL" id="LJPT01000173">
    <property type="protein sequence ID" value="KPW43693.1"/>
    <property type="molecule type" value="Genomic_DNA"/>
</dbReference>
<reference evidence="1 2" key="1">
    <citation type="submission" date="2015-09" db="EMBL/GenBank/DDBJ databases">
        <title>Genome announcement of multiple Pseudomonas syringae strains.</title>
        <authorList>
            <person name="Thakur S."/>
            <person name="Wang P.W."/>
            <person name="Gong Y."/>
            <person name="Weir B.S."/>
            <person name="Guttman D.S."/>
        </authorList>
    </citation>
    <scope>NUCLEOTIDE SEQUENCE [LARGE SCALE GENOMIC DNA]</scope>
    <source>
        <strain evidence="1 2">ICMP4303</strain>
    </source>
</reference>
<evidence type="ECO:0000313" key="1">
    <source>
        <dbReference type="EMBL" id="KPW43693.1"/>
    </source>
</evidence>
<dbReference type="AlphaFoldDB" id="A0A0P9NJF8"/>
<dbReference type="Proteomes" id="UP000050425">
    <property type="component" value="Unassembled WGS sequence"/>
</dbReference>